<dbReference type="Pfam" id="PF17921">
    <property type="entry name" value="Integrase_H2C2"/>
    <property type="match status" value="1"/>
</dbReference>
<dbReference type="Proteomes" id="UP001460270">
    <property type="component" value="Unassembled WGS sequence"/>
</dbReference>
<evidence type="ECO:0000313" key="14">
    <source>
        <dbReference type="EMBL" id="KAK7929206.1"/>
    </source>
</evidence>
<comment type="similarity">
    <text evidence="1">Belongs to the beta type-B retroviral polymerase family. HERV class-II K(HML-2) pol subfamily.</text>
</comment>
<dbReference type="SUPFAM" id="SSF53098">
    <property type="entry name" value="Ribonuclease H-like"/>
    <property type="match status" value="1"/>
</dbReference>
<dbReference type="SUPFAM" id="SSF50630">
    <property type="entry name" value="Acid proteases"/>
    <property type="match status" value="1"/>
</dbReference>
<sequence length="1301" mass="148012">MRAMAKFGPPEQFDFTKPAEWPIWRRRFDRYMVATKLDRDSGEVQVNTLLYALGREAEAIYDSFVYSDSENENDDEDEGEGRTVSKFVYSKVIRKFTEHFVPKRNVIHERACFYKRVQKPGESVEAFVRSLYELAQYCEFGGMKDEQIRDRIVIGISDSDVSQKLQLETELTLEKAIQIARQNEQIKQQNNSMRADCSLDAMKQGKRQYDKKSTQPNAHSQQRRSEDRYEQQSSGNCSRCKRQHGKGQPCPARNKRCRKCNKIGHFEVACFTKALKEVIVVPTEKDNDDQFFLGAIEKANVIEQDSSGEEWLVNLPVNGSTVEFKIDTGADITVMAQSEVNKLQHCPRLVAQRKSPYITSPGGGSVAKKMGLVRRVDSINTEKFDDVFGDIGLLKCDPVKIKLKDNAEPYSLTTPRRVPFPLLPKVEAELKRMLEMGIIEEVTEPTDWCAPMVPVERRNRERLRICVDLKRLNNAVKRERYMLPTLEDIAPKLSGAKVFSTLDASCGFWQIPLEESSRKLTTFITPMGRFCFKRLPFGITSAPEIFQRQMSALLKDHDGVVVVMDDILVFGTTKEQHDKRLRAVLQTIRESGLKLNKKKCHFRKSEIQYFGHVISAEGMKPDPDKVKAISQMQSPTNVEELRQVLGLINYVGRFLPDLSSKLHPITELLRKESKWTWDYAQEQALREVKAMLITAPALAYYDPNRETVISADASSYGLGATLLQVHEGMLKPVAFCSRTLTDSEKRYSQIEKECLAGVWACERFARYVQGMDGFRLQTDHKPLVPLINTYDLDKAPPRCQRLLMRLLRFQVVAEHVPGKQLTVADTLSRNPLSNTSDCSTDNEVQVYLQSVVTNAPVSPQKLNDIRAATLHDEELTKVTSLIQNGWPSRQALHPSLQGYYSARSQLSETDGLVLYQDRLVIPTTLRSDVLKRIHEGHQGLTKCRARAKMSVWWPGISRDITQLVTTCRFCIENKPSQRHEPLLTTPLPQGPWQRIAADLCEFEKQNYLIVTDYYSRDIEIANLSSISSRQVIGKFKSMFVRWGIPMELVTDNGTQFTSDEFKQFCSEYGFTHVTSSPHYPQANGAAERAVQTAKHILKQPDPHLALMCYRATPCIATGMSPATIMTGRQIRTTLPMLENKLKRVPIDKQGILEKDTQIKSSYKFFHDRHHSARPLPELFPGQNVRVKLDGEKTWKSSGKVLSKSEEPRSYLVQMDNGSVSRRNRRHIQLVPNPACPPKPEELSPSPSTKQIASSPNVALDKELDTGQKEETVTVTQQAIPPNAVQVTSRGRVIKVPLRYRE</sequence>
<dbReference type="SUPFAM" id="SSF56672">
    <property type="entry name" value="DNA/RNA polymerases"/>
    <property type="match status" value="1"/>
</dbReference>
<organism evidence="14 15">
    <name type="scientific">Mugilogobius chulae</name>
    <name type="common">yellowstripe goby</name>
    <dbReference type="NCBI Taxonomy" id="88201"/>
    <lineage>
        <taxon>Eukaryota</taxon>
        <taxon>Metazoa</taxon>
        <taxon>Chordata</taxon>
        <taxon>Craniata</taxon>
        <taxon>Vertebrata</taxon>
        <taxon>Euteleostomi</taxon>
        <taxon>Actinopterygii</taxon>
        <taxon>Neopterygii</taxon>
        <taxon>Teleostei</taxon>
        <taxon>Neoteleostei</taxon>
        <taxon>Acanthomorphata</taxon>
        <taxon>Gobiaria</taxon>
        <taxon>Gobiiformes</taxon>
        <taxon>Gobioidei</taxon>
        <taxon>Gobiidae</taxon>
        <taxon>Gobionellinae</taxon>
        <taxon>Mugilogobius</taxon>
    </lineage>
</organism>
<dbReference type="GO" id="GO:0003676">
    <property type="term" value="F:nucleic acid binding"/>
    <property type="evidence" value="ECO:0007669"/>
    <property type="project" value="InterPro"/>
</dbReference>
<keyword evidence="8" id="KW-0511">Multifunctional enzyme</keyword>
<evidence type="ECO:0000256" key="8">
    <source>
        <dbReference type="ARBA" id="ARBA00023268"/>
    </source>
</evidence>
<keyword evidence="4" id="KW-0548">Nucleotidyltransferase</keyword>
<dbReference type="InterPro" id="IPR041588">
    <property type="entry name" value="Integrase_H2C2"/>
</dbReference>
<evidence type="ECO:0000256" key="4">
    <source>
        <dbReference type="ARBA" id="ARBA00022695"/>
    </source>
</evidence>
<dbReference type="Gene3D" id="3.30.70.270">
    <property type="match status" value="2"/>
</dbReference>
<dbReference type="CDD" id="cd01647">
    <property type="entry name" value="RT_LTR"/>
    <property type="match status" value="1"/>
</dbReference>
<dbReference type="CDD" id="cd09274">
    <property type="entry name" value="RNase_HI_RT_Ty3"/>
    <property type="match status" value="1"/>
</dbReference>
<feature type="domain" description="Integrase catalytic" evidence="13">
    <location>
        <begin position="987"/>
        <end position="1097"/>
    </location>
</feature>
<dbReference type="InterPro" id="IPR001995">
    <property type="entry name" value="Peptidase_A2_cat"/>
</dbReference>
<dbReference type="Pfam" id="PF00665">
    <property type="entry name" value="rve"/>
    <property type="match status" value="1"/>
</dbReference>
<dbReference type="GO" id="GO:0006508">
    <property type="term" value="P:proteolysis"/>
    <property type="evidence" value="ECO:0007669"/>
    <property type="project" value="InterPro"/>
</dbReference>
<evidence type="ECO:0000259" key="13">
    <source>
        <dbReference type="PROSITE" id="PS50994"/>
    </source>
</evidence>
<dbReference type="InterPro" id="IPR041577">
    <property type="entry name" value="RT_RNaseH_2"/>
</dbReference>
<dbReference type="InterPro" id="IPR012337">
    <property type="entry name" value="RNaseH-like_sf"/>
</dbReference>
<dbReference type="InterPro" id="IPR001584">
    <property type="entry name" value="Integrase_cat-core"/>
</dbReference>
<dbReference type="Gene3D" id="3.10.10.10">
    <property type="entry name" value="HIV Type 1 Reverse Transcriptase, subunit A, domain 1"/>
    <property type="match status" value="1"/>
</dbReference>
<evidence type="ECO:0000256" key="7">
    <source>
        <dbReference type="ARBA" id="ARBA00022801"/>
    </source>
</evidence>
<dbReference type="Gene3D" id="1.10.340.70">
    <property type="match status" value="1"/>
</dbReference>
<name>A0AAW0PLV7_9GOBI</name>
<keyword evidence="6" id="KW-0255">Endonuclease</keyword>
<dbReference type="InterPro" id="IPR021109">
    <property type="entry name" value="Peptidase_aspartic_dom_sf"/>
</dbReference>
<dbReference type="FunFam" id="1.10.340.70:FF:000003">
    <property type="entry name" value="Protein CBG25708"/>
    <property type="match status" value="1"/>
</dbReference>
<dbReference type="InterPro" id="IPR000477">
    <property type="entry name" value="RT_dom"/>
</dbReference>
<evidence type="ECO:0000259" key="11">
    <source>
        <dbReference type="PROSITE" id="PS50175"/>
    </source>
</evidence>
<evidence type="ECO:0000256" key="10">
    <source>
        <dbReference type="SAM" id="MobiDB-lite"/>
    </source>
</evidence>
<dbReference type="GO" id="GO:0004190">
    <property type="term" value="F:aspartic-type endopeptidase activity"/>
    <property type="evidence" value="ECO:0007669"/>
    <property type="project" value="InterPro"/>
</dbReference>
<dbReference type="Gene3D" id="3.30.420.10">
    <property type="entry name" value="Ribonuclease H-like superfamily/Ribonuclease H"/>
    <property type="match status" value="1"/>
</dbReference>
<keyword evidence="3" id="KW-0808">Transferase</keyword>
<dbReference type="EMBL" id="JBBPFD010000004">
    <property type="protein sequence ID" value="KAK7929206.1"/>
    <property type="molecule type" value="Genomic_DNA"/>
</dbReference>
<accession>A0AAW0PLV7</accession>
<dbReference type="GO" id="GO:0016779">
    <property type="term" value="F:nucleotidyltransferase activity"/>
    <property type="evidence" value="ECO:0007669"/>
    <property type="project" value="UniProtKB-KW"/>
</dbReference>
<dbReference type="InterPro" id="IPR036397">
    <property type="entry name" value="RNaseH_sf"/>
</dbReference>
<dbReference type="Gene3D" id="2.40.70.10">
    <property type="entry name" value="Acid Proteases"/>
    <property type="match status" value="1"/>
</dbReference>
<evidence type="ECO:0000256" key="3">
    <source>
        <dbReference type="ARBA" id="ARBA00022679"/>
    </source>
</evidence>
<evidence type="ECO:0000256" key="9">
    <source>
        <dbReference type="ARBA" id="ARBA00039658"/>
    </source>
</evidence>
<dbReference type="PROSITE" id="PS50878">
    <property type="entry name" value="RT_POL"/>
    <property type="match status" value="1"/>
</dbReference>
<gene>
    <name evidence="14" type="ORF">WMY93_005601</name>
</gene>
<dbReference type="FunFam" id="3.10.20.370:FF:000001">
    <property type="entry name" value="Retrovirus-related Pol polyprotein from transposon 17.6-like protein"/>
    <property type="match status" value="1"/>
</dbReference>
<dbReference type="Pfam" id="PF17919">
    <property type="entry name" value="RT_RNaseH_2"/>
    <property type="match status" value="1"/>
</dbReference>
<evidence type="ECO:0000256" key="6">
    <source>
        <dbReference type="ARBA" id="ARBA00022759"/>
    </source>
</evidence>
<dbReference type="GO" id="GO:0015074">
    <property type="term" value="P:DNA integration"/>
    <property type="evidence" value="ECO:0007669"/>
    <property type="project" value="InterPro"/>
</dbReference>
<dbReference type="Pfam" id="PF00078">
    <property type="entry name" value="RVT_1"/>
    <property type="match status" value="1"/>
</dbReference>
<feature type="region of interest" description="Disordered" evidence="10">
    <location>
        <begin position="1229"/>
        <end position="1272"/>
    </location>
</feature>
<evidence type="ECO:0000256" key="5">
    <source>
        <dbReference type="ARBA" id="ARBA00022722"/>
    </source>
</evidence>
<dbReference type="PROSITE" id="PS50175">
    <property type="entry name" value="ASP_PROT_RETROV"/>
    <property type="match status" value="1"/>
</dbReference>
<evidence type="ECO:0000313" key="15">
    <source>
        <dbReference type="Proteomes" id="UP001460270"/>
    </source>
</evidence>
<feature type="region of interest" description="Disordered" evidence="10">
    <location>
        <begin position="204"/>
        <end position="252"/>
    </location>
</feature>
<feature type="domain" description="Reverse transcriptase" evidence="12">
    <location>
        <begin position="436"/>
        <end position="614"/>
    </location>
</feature>
<dbReference type="PANTHER" id="PTHR37984:SF5">
    <property type="entry name" value="PROTEIN NYNRIN-LIKE"/>
    <property type="match status" value="1"/>
</dbReference>
<dbReference type="InterPro" id="IPR050951">
    <property type="entry name" value="Retrovirus_Pol_polyprotein"/>
</dbReference>
<evidence type="ECO:0000259" key="12">
    <source>
        <dbReference type="PROSITE" id="PS50878"/>
    </source>
</evidence>
<feature type="domain" description="Peptidase A2" evidence="11">
    <location>
        <begin position="322"/>
        <end position="339"/>
    </location>
</feature>
<keyword evidence="7" id="KW-0378">Hydrolase</keyword>
<dbReference type="FunFam" id="3.30.70.270:FF:000026">
    <property type="entry name" value="Transposon Ty3-G Gag-Pol polyprotein"/>
    <property type="match status" value="1"/>
</dbReference>
<evidence type="ECO:0000256" key="2">
    <source>
        <dbReference type="ARBA" id="ARBA00012180"/>
    </source>
</evidence>
<dbReference type="InterPro" id="IPR043502">
    <property type="entry name" value="DNA/RNA_pol_sf"/>
</dbReference>
<keyword evidence="5" id="KW-0540">Nuclease</keyword>
<evidence type="ECO:0000256" key="1">
    <source>
        <dbReference type="ARBA" id="ARBA00010879"/>
    </source>
</evidence>
<reference evidence="15" key="1">
    <citation type="submission" date="2024-04" db="EMBL/GenBank/DDBJ databases">
        <title>Salinicola lusitanus LLJ914,a marine bacterium isolated from the Okinawa Trough.</title>
        <authorList>
            <person name="Li J."/>
        </authorList>
    </citation>
    <scope>NUCLEOTIDE SEQUENCE [LARGE SCALE GENOMIC DNA]</scope>
</reference>
<keyword evidence="15" id="KW-1185">Reference proteome</keyword>
<dbReference type="EC" id="3.1.26.4" evidence="2"/>
<dbReference type="PANTHER" id="PTHR37984">
    <property type="entry name" value="PROTEIN CBG26694"/>
    <property type="match status" value="1"/>
</dbReference>
<protein>
    <recommendedName>
        <fullName evidence="9">Gypsy retrotransposon integrase-like protein 1</fullName>
        <ecNumber evidence="2">3.1.26.4</ecNumber>
    </recommendedName>
</protein>
<dbReference type="FunFam" id="3.30.420.10:FF:000063">
    <property type="entry name" value="Retrovirus-related Pol polyprotein from transposon 297-like Protein"/>
    <property type="match status" value="1"/>
</dbReference>
<proteinExistence type="inferred from homology"/>
<feature type="compositionally biased region" description="Basic and acidic residues" evidence="10">
    <location>
        <begin position="1259"/>
        <end position="1271"/>
    </location>
</feature>
<dbReference type="PROSITE" id="PS50994">
    <property type="entry name" value="INTEGRASE"/>
    <property type="match status" value="1"/>
</dbReference>
<comment type="caution">
    <text evidence="14">The sequence shown here is derived from an EMBL/GenBank/DDBJ whole genome shotgun (WGS) entry which is preliminary data.</text>
</comment>
<dbReference type="InterPro" id="IPR043128">
    <property type="entry name" value="Rev_trsase/Diguanyl_cyclase"/>
</dbReference>
<dbReference type="GO" id="GO:0004523">
    <property type="term" value="F:RNA-DNA hybrid ribonuclease activity"/>
    <property type="evidence" value="ECO:0007669"/>
    <property type="project" value="UniProtKB-EC"/>
</dbReference>